<dbReference type="InterPro" id="IPR023984">
    <property type="entry name" value="rSAM_ocin_1"/>
</dbReference>
<dbReference type="AlphaFoldDB" id="A0A4R5BU59"/>
<feature type="chain" id="PRO_5039062315" evidence="6">
    <location>
        <begin position="20"/>
        <end position="645"/>
    </location>
</feature>
<keyword evidence="6" id="KW-0732">Signal</keyword>
<evidence type="ECO:0000256" key="1">
    <source>
        <dbReference type="ARBA" id="ARBA00001966"/>
    </source>
</evidence>
<dbReference type="InterPro" id="IPR058240">
    <property type="entry name" value="rSAM_sf"/>
</dbReference>
<evidence type="ECO:0000259" key="8">
    <source>
        <dbReference type="PROSITE" id="PS51918"/>
    </source>
</evidence>
<comment type="caution">
    <text evidence="9">The sequence shown here is derived from an EMBL/GenBank/DDBJ whole genome shotgun (WGS) entry which is preliminary data.</text>
</comment>
<evidence type="ECO:0000256" key="2">
    <source>
        <dbReference type="ARBA" id="ARBA00022691"/>
    </source>
</evidence>
<keyword evidence="4" id="KW-0408">Iron</keyword>
<keyword evidence="2" id="KW-0949">S-adenosyl-L-methionine</keyword>
<dbReference type="InterPro" id="IPR006638">
    <property type="entry name" value="Elp3/MiaA/NifB-like_rSAM"/>
</dbReference>
<accession>A0A4R5BU59</accession>
<dbReference type="GO" id="GO:0031419">
    <property type="term" value="F:cobalamin binding"/>
    <property type="evidence" value="ECO:0007669"/>
    <property type="project" value="InterPro"/>
</dbReference>
<dbReference type="NCBIfam" id="TIGR03975">
    <property type="entry name" value="rSAM_ocin_1"/>
    <property type="match status" value="1"/>
</dbReference>
<evidence type="ECO:0000256" key="5">
    <source>
        <dbReference type="ARBA" id="ARBA00023014"/>
    </source>
</evidence>
<evidence type="ECO:0000313" key="10">
    <source>
        <dbReference type="Proteomes" id="UP000294513"/>
    </source>
</evidence>
<name>A0A4R5BU59_9ACTN</name>
<keyword evidence="10" id="KW-1185">Reference proteome</keyword>
<dbReference type="Proteomes" id="UP000294513">
    <property type="component" value="Unassembled WGS sequence"/>
</dbReference>
<evidence type="ECO:0000313" key="9">
    <source>
        <dbReference type="EMBL" id="TDD88850.1"/>
    </source>
</evidence>
<evidence type="ECO:0000256" key="4">
    <source>
        <dbReference type="ARBA" id="ARBA00023004"/>
    </source>
</evidence>
<feature type="signal peptide" evidence="6">
    <location>
        <begin position="1"/>
        <end position="19"/>
    </location>
</feature>
<organism evidence="9 10">
    <name type="scientific">Actinomadura rubrisoli</name>
    <dbReference type="NCBI Taxonomy" id="2530368"/>
    <lineage>
        <taxon>Bacteria</taxon>
        <taxon>Bacillati</taxon>
        <taxon>Actinomycetota</taxon>
        <taxon>Actinomycetes</taxon>
        <taxon>Streptosporangiales</taxon>
        <taxon>Thermomonosporaceae</taxon>
        <taxon>Actinomadura</taxon>
    </lineage>
</organism>
<dbReference type="GO" id="GO:0046872">
    <property type="term" value="F:metal ion binding"/>
    <property type="evidence" value="ECO:0007669"/>
    <property type="project" value="UniProtKB-KW"/>
</dbReference>
<dbReference type="SFLD" id="SFLDF00324">
    <property type="entry name" value="bacteriocin_maturation"/>
    <property type="match status" value="1"/>
</dbReference>
<dbReference type="SMART" id="SM00729">
    <property type="entry name" value="Elp3"/>
    <property type="match status" value="1"/>
</dbReference>
<evidence type="ECO:0000259" key="7">
    <source>
        <dbReference type="PROSITE" id="PS51332"/>
    </source>
</evidence>
<dbReference type="InterPro" id="IPR007197">
    <property type="entry name" value="rSAM"/>
</dbReference>
<proteinExistence type="predicted"/>
<comment type="cofactor">
    <cofactor evidence="1">
        <name>[4Fe-4S] cluster</name>
        <dbReference type="ChEBI" id="CHEBI:49883"/>
    </cofactor>
</comment>
<dbReference type="InterPro" id="IPR051198">
    <property type="entry name" value="BchE-like"/>
</dbReference>
<dbReference type="GO" id="GO:0051536">
    <property type="term" value="F:iron-sulfur cluster binding"/>
    <property type="evidence" value="ECO:0007669"/>
    <property type="project" value="UniProtKB-KW"/>
</dbReference>
<dbReference type="SUPFAM" id="SSF102114">
    <property type="entry name" value="Radical SAM enzymes"/>
    <property type="match status" value="1"/>
</dbReference>
<evidence type="ECO:0000256" key="6">
    <source>
        <dbReference type="SAM" id="SignalP"/>
    </source>
</evidence>
<dbReference type="Gene3D" id="3.80.30.20">
    <property type="entry name" value="tm_1862 like domain"/>
    <property type="match status" value="1"/>
</dbReference>
<dbReference type="InterPro" id="IPR023404">
    <property type="entry name" value="rSAM_horseshoe"/>
</dbReference>
<keyword evidence="5" id="KW-0411">Iron-sulfur</keyword>
<feature type="domain" description="Radical SAM core" evidence="8">
    <location>
        <begin position="275"/>
        <end position="492"/>
    </location>
</feature>
<dbReference type="PROSITE" id="PS51918">
    <property type="entry name" value="RADICAL_SAM"/>
    <property type="match status" value="1"/>
</dbReference>
<dbReference type="Pfam" id="PF02310">
    <property type="entry name" value="B12-binding"/>
    <property type="match status" value="1"/>
</dbReference>
<sequence length="645" mass="70019">MRVTLAVMPWHLMTAPNGAASVLSAAIRPDHEVTTYYGSISFAELMLAEASAASEASEASGAGTAAKARLLPEAYMYVAEEGFTGGIGEWLFAGALYGHTDFPDEAAAACEAIGFAPDVAEQIFRLAPSFVSSAADEIIAGRPDVVGFTTTFSQTVPALAVARRLRERAPGTVIVFGGSNCDDTMGAALHRNFPEIDHVVRREGEAPLRSLLEALALPAAERAGRLAAIPGLCWRDESGTAHANPEGGGLPGGADFPPMDQTAYFTRLENSPVADYIQPALMMETARGCWWGERHHCTFCGLSDLILPFRSKPPDRVADELLKGVAEHQVLDVLTTDNIVDKSYFDTLFPLLEKSDLDLRIMYEIKSDLTRDQARALRAAGVIQVQPGIENLHSLPLKLMRKGVTGTGNVATLRELQEQGLTVLWNYLVGFPEETEECYREVIAQIPFLHHLQPPLGAHRIALERFNPYFDNPDMGFPERRPRSWYRGVFPHLSEPDLTDVAYLFETPDRGVGGATLQALKAAFDAWRDAYSVSSLTHRSVAGRLYLYDRRAGRKAADHILDEPLEVAAYTTLARPRSPESLARSLTAAGWPVDASWTATFIDELADLGLVYRESGRAVTLSTAHDATAVRGSAIPTPAMVGAGT</sequence>
<dbReference type="GO" id="GO:0003824">
    <property type="term" value="F:catalytic activity"/>
    <property type="evidence" value="ECO:0007669"/>
    <property type="project" value="InterPro"/>
</dbReference>
<dbReference type="SFLD" id="SFLDS00029">
    <property type="entry name" value="Radical_SAM"/>
    <property type="match status" value="1"/>
</dbReference>
<dbReference type="RefSeq" id="WP_131893414.1">
    <property type="nucleotide sequence ID" value="NZ_SMKU01000062.1"/>
</dbReference>
<dbReference type="OrthoDB" id="9801424at2"/>
<keyword evidence="3" id="KW-0479">Metal-binding</keyword>
<reference evidence="9 10" key="1">
    <citation type="submission" date="2019-03" db="EMBL/GenBank/DDBJ databases">
        <title>Draft genome sequences of novel Actinobacteria.</title>
        <authorList>
            <person name="Sahin N."/>
            <person name="Ay H."/>
            <person name="Saygin H."/>
        </authorList>
    </citation>
    <scope>NUCLEOTIDE SEQUENCE [LARGE SCALE GENOMIC DNA]</scope>
    <source>
        <strain evidence="9 10">H3C3</strain>
    </source>
</reference>
<protein>
    <submittedName>
        <fullName evidence="9">RiPP maturation radical SAM protein 1</fullName>
    </submittedName>
</protein>
<dbReference type="Gene3D" id="3.40.50.280">
    <property type="entry name" value="Cobalamin-binding domain"/>
    <property type="match status" value="1"/>
</dbReference>
<dbReference type="GO" id="GO:0005829">
    <property type="term" value="C:cytosol"/>
    <property type="evidence" value="ECO:0007669"/>
    <property type="project" value="TreeGrafter"/>
</dbReference>
<evidence type="ECO:0000256" key="3">
    <source>
        <dbReference type="ARBA" id="ARBA00022723"/>
    </source>
</evidence>
<dbReference type="PANTHER" id="PTHR43409:SF7">
    <property type="entry name" value="BLL1977 PROTEIN"/>
    <property type="match status" value="1"/>
</dbReference>
<dbReference type="EMBL" id="SMKU01000062">
    <property type="protein sequence ID" value="TDD88850.1"/>
    <property type="molecule type" value="Genomic_DNA"/>
</dbReference>
<gene>
    <name evidence="9" type="ORF">E1298_14710</name>
</gene>
<dbReference type="PROSITE" id="PS51332">
    <property type="entry name" value="B12_BINDING"/>
    <property type="match status" value="1"/>
</dbReference>
<dbReference type="PANTHER" id="PTHR43409">
    <property type="entry name" value="ANAEROBIC MAGNESIUM-PROTOPORPHYRIN IX MONOMETHYL ESTER CYCLASE-RELATED"/>
    <property type="match status" value="1"/>
</dbReference>
<dbReference type="InterPro" id="IPR006158">
    <property type="entry name" value="Cobalamin-bd"/>
</dbReference>
<dbReference type="SFLD" id="SFLDG01082">
    <property type="entry name" value="B12-binding_domain_containing"/>
    <property type="match status" value="1"/>
</dbReference>
<dbReference type="Pfam" id="PF04055">
    <property type="entry name" value="Radical_SAM"/>
    <property type="match status" value="1"/>
</dbReference>
<feature type="domain" description="B12-binding" evidence="7">
    <location>
        <begin position="86"/>
        <end position="222"/>
    </location>
</feature>